<evidence type="ECO:0000313" key="12">
    <source>
        <dbReference type="Proteomes" id="UP000076825"/>
    </source>
</evidence>
<name>A0A157P0N7_9BORD</name>
<dbReference type="InterPro" id="IPR004372">
    <property type="entry name" value="Ac/propionate_kinase"/>
</dbReference>
<dbReference type="PRINTS" id="PR00471">
    <property type="entry name" value="ACETATEKNASE"/>
</dbReference>
<dbReference type="HAMAP" id="MF_00020">
    <property type="entry name" value="Acetate_kinase"/>
    <property type="match status" value="1"/>
</dbReference>
<comment type="function">
    <text evidence="9">Catalyzes the formation of acetyl phosphate from acetate and ATP. Can also catalyze the reverse reaction.</text>
</comment>
<comment type="pathway">
    <text evidence="9">Metabolic intermediate biosynthesis; acetyl-CoA biosynthesis; acetyl-CoA from acetate: step 1/2.</text>
</comment>
<feature type="binding site" evidence="9">
    <location>
        <position position="383"/>
    </location>
    <ligand>
        <name>Mg(2+)</name>
        <dbReference type="ChEBI" id="CHEBI:18420"/>
    </ligand>
</feature>
<keyword evidence="6 9" id="KW-0418">Kinase</keyword>
<feature type="binding site" evidence="9">
    <location>
        <begin position="213"/>
        <end position="217"/>
    </location>
    <ligand>
        <name>ATP</name>
        <dbReference type="ChEBI" id="CHEBI:30616"/>
    </ligand>
</feature>
<evidence type="ECO:0000256" key="5">
    <source>
        <dbReference type="ARBA" id="ARBA00022741"/>
    </source>
</evidence>
<dbReference type="PROSITE" id="PS01076">
    <property type="entry name" value="ACETATE_KINASE_2"/>
    <property type="match status" value="1"/>
</dbReference>
<comment type="similarity">
    <text evidence="1 9 10">Belongs to the acetokinase family.</text>
</comment>
<dbReference type="GO" id="GO:0008776">
    <property type="term" value="F:acetate kinase activity"/>
    <property type="evidence" value="ECO:0007669"/>
    <property type="project" value="UniProtKB-UniRule"/>
</dbReference>
<dbReference type="PIRSF" id="PIRSF000722">
    <property type="entry name" value="Acetate_prop_kin"/>
    <property type="match status" value="1"/>
</dbReference>
<dbReference type="PANTHER" id="PTHR21060">
    <property type="entry name" value="ACETATE KINASE"/>
    <property type="match status" value="1"/>
</dbReference>
<dbReference type="SUPFAM" id="SSF53067">
    <property type="entry name" value="Actin-like ATPase domain"/>
    <property type="match status" value="2"/>
</dbReference>
<protein>
    <recommendedName>
        <fullName evidence="9">Acetate kinase</fullName>
        <ecNumber evidence="9">2.7.2.1</ecNumber>
    </recommendedName>
    <alternativeName>
        <fullName evidence="9">Acetokinase</fullName>
    </alternativeName>
</protein>
<evidence type="ECO:0000256" key="2">
    <source>
        <dbReference type="ARBA" id="ARBA00022490"/>
    </source>
</evidence>
<feature type="site" description="Transition state stabilizer" evidence="9">
    <location>
        <position position="246"/>
    </location>
</feature>
<feature type="binding site" evidence="9">
    <location>
        <position position="98"/>
    </location>
    <ligand>
        <name>substrate</name>
    </ligand>
</feature>
<dbReference type="PROSITE" id="PS01075">
    <property type="entry name" value="ACETATE_KINASE_1"/>
    <property type="match status" value="1"/>
</dbReference>
<dbReference type="InterPro" id="IPR023865">
    <property type="entry name" value="Aliphatic_acid_kinase_CS"/>
</dbReference>
<feature type="binding site" evidence="9">
    <location>
        <begin position="332"/>
        <end position="336"/>
    </location>
    <ligand>
        <name>ATP</name>
        <dbReference type="ChEBI" id="CHEBI:30616"/>
    </ligand>
</feature>
<feature type="binding site" evidence="9">
    <location>
        <position position="13"/>
    </location>
    <ligand>
        <name>Mg(2+)</name>
        <dbReference type="ChEBI" id="CHEBI:18420"/>
    </ligand>
</feature>
<dbReference type="GO" id="GO:0005524">
    <property type="term" value="F:ATP binding"/>
    <property type="evidence" value="ECO:0007669"/>
    <property type="project" value="UniProtKB-KW"/>
</dbReference>
<dbReference type="UniPathway" id="UPA00340">
    <property type="reaction ID" value="UER00458"/>
</dbReference>
<dbReference type="Pfam" id="PF00871">
    <property type="entry name" value="Acetate_kinase"/>
    <property type="match status" value="1"/>
</dbReference>
<dbReference type="GO" id="GO:0005829">
    <property type="term" value="C:cytosol"/>
    <property type="evidence" value="ECO:0007669"/>
    <property type="project" value="TreeGrafter"/>
</dbReference>
<evidence type="ECO:0000313" key="11">
    <source>
        <dbReference type="EMBL" id="SAI70371.1"/>
    </source>
</evidence>
<dbReference type="EMBL" id="LT546645">
    <property type="protein sequence ID" value="SAI70371.1"/>
    <property type="molecule type" value="Genomic_DNA"/>
</dbReference>
<comment type="subcellular location">
    <subcellularLocation>
        <location evidence="9">Cytoplasm</location>
    </subcellularLocation>
</comment>
<proteinExistence type="inferred from homology"/>
<dbReference type="AlphaFoldDB" id="A0A157P0N7"/>
<dbReference type="Proteomes" id="UP000076825">
    <property type="component" value="Chromosome 1"/>
</dbReference>
<keyword evidence="12" id="KW-1185">Reference proteome</keyword>
<comment type="subunit">
    <text evidence="9">Homodimer.</text>
</comment>
<dbReference type="PANTHER" id="PTHR21060:SF21">
    <property type="entry name" value="ACETATE KINASE"/>
    <property type="match status" value="1"/>
</dbReference>
<evidence type="ECO:0000256" key="1">
    <source>
        <dbReference type="ARBA" id="ARBA00008748"/>
    </source>
</evidence>
<dbReference type="InterPro" id="IPR043129">
    <property type="entry name" value="ATPase_NBD"/>
</dbReference>
<dbReference type="GO" id="GO:0000287">
    <property type="term" value="F:magnesium ion binding"/>
    <property type="evidence" value="ECO:0007669"/>
    <property type="project" value="UniProtKB-UniRule"/>
</dbReference>
<dbReference type="KEGG" id="btrm:SAMEA390648702184"/>
<evidence type="ECO:0000256" key="6">
    <source>
        <dbReference type="ARBA" id="ARBA00022777"/>
    </source>
</evidence>
<dbReference type="EC" id="2.7.2.1" evidence="9"/>
<comment type="cofactor">
    <cofactor evidence="9">
        <name>Mg(2+)</name>
        <dbReference type="ChEBI" id="CHEBI:18420"/>
    </cofactor>
    <cofactor evidence="9">
        <name>Mn(2+)</name>
        <dbReference type="ChEBI" id="CHEBI:29035"/>
    </cofactor>
    <text evidence="9">Mg(2+). Can also accept Mn(2+).</text>
</comment>
<dbReference type="GO" id="GO:0006083">
    <property type="term" value="P:acetate metabolic process"/>
    <property type="evidence" value="ECO:0007669"/>
    <property type="project" value="TreeGrafter"/>
</dbReference>
<keyword evidence="8 9" id="KW-0460">Magnesium</keyword>
<keyword evidence="3 9" id="KW-0808">Transferase</keyword>
<evidence type="ECO:0000256" key="4">
    <source>
        <dbReference type="ARBA" id="ARBA00022723"/>
    </source>
</evidence>
<keyword evidence="4 9" id="KW-0479">Metal-binding</keyword>
<dbReference type="Gene3D" id="3.30.420.40">
    <property type="match status" value="2"/>
</dbReference>
<organism evidence="11 12">
    <name type="scientific">Bordetella trematum</name>
    <dbReference type="NCBI Taxonomy" id="123899"/>
    <lineage>
        <taxon>Bacteria</taxon>
        <taxon>Pseudomonadati</taxon>
        <taxon>Pseudomonadota</taxon>
        <taxon>Betaproteobacteria</taxon>
        <taxon>Burkholderiales</taxon>
        <taxon>Alcaligenaceae</taxon>
        <taxon>Bordetella</taxon>
    </lineage>
</organism>
<keyword evidence="7 9" id="KW-0067">ATP-binding</keyword>
<evidence type="ECO:0000256" key="3">
    <source>
        <dbReference type="ARBA" id="ARBA00022679"/>
    </source>
</evidence>
<dbReference type="InterPro" id="IPR000890">
    <property type="entry name" value="Aliphatic_acid_kin_short-chain"/>
</dbReference>
<keyword evidence="2 9" id="KW-0963">Cytoplasm</keyword>
<dbReference type="eggNOG" id="COG0282">
    <property type="taxonomic scope" value="Bacteria"/>
</dbReference>
<dbReference type="GO" id="GO:0006085">
    <property type="term" value="P:acetyl-CoA biosynthetic process"/>
    <property type="evidence" value="ECO:0007669"/>
    <property type="project" value="UniProtKB-UniRule"/>
</dbReference>
<gene>
    <name evidence="9 11" type="primary">ackA</name>
    <name evidence="11" type="ORF">SAMEA3906487_02184</name>
</gene>
<keyword evidence="5 9" id="KW-0547">Nucleotide-binding</keyword>
<reference evidence="11 12" key="1">
    <citation type="submission" date="2016-04" db="EMBL/GenBank/DDBJ databases">
        <authorList>
            <consortium name="Pathogen Informatics"/>
        </authorList>
    </citation>
    <scope>NUCLEOTIDE SEQUENCE [LARGE SCALE GENOMIC DNA]</scope>
    <source>
        <strain evidence="11 12">H044680328</strain>
    </source>
</reference>
<feature type="binding site" evidence="9">
    <location>
        <begin position="287"/>
        <end position="289"/>
    </location>
    <ligand>
        <name>ATP</name>
        <dbReference type="ChEBI" id="CHEBI:30616"/>
    </ligand>
</feature>
<comment type="catalytic activity">
    <reaction evidence="9">
        <text>acetate + ATP = acetyl phosphate + ADP</text>
        <dbReference type="Rhea" id="RHEA:11352"/>
        <dbReference type="ChEBI" id="CHEBI:22191"/>
        <dbReference type="ChEBI" id="CHEBI:30089"/>
        <dbReference type="ChEBI" id="CHEBI:30616"/>
        <dbReference type="ChEBI" id="CHEBI:456216"/>
        <dbReference type="EC" id="2.7.2.1"/>
    </reaction>
</comment>
<dbReference type="NCBIfam" id="TIGR00016">
    <property type="entry name" value="ackA"/>
    <property type="match status" value="1"/>
</dbReference>
<evidence type="ECO:0000256" key="9">
    <source>
        <dbReference type="HAMAP-Rule" id="MF_00020"/>
    </source>
</evidence>
<dbReference type="PATRIC" id="fig|123899.6.peg.2172"/>
<feature type="binding site" evidence="9">
    <location>
        <position position="20"/>
    </location>
    <ligand>
        <name>ATP</name>
        <dbReference type="ChEBI" id="CHEBI:30616"/>
    </ligand>
</feature>
<feature type="active site" description="Proton donor/acceptor" evidence="9">
    <location>
        <position position="155"/>
    </location>
</feature>
<evidence type="ECO:0000256" key="10">
    <source>
        <dbReference type="RuleBase" id="RU003835"/>
    </source>
</evidence>
<dbReference type="RefSeq" id="WP_025518417.1">
    <property type="nucleotide sequence ID" value="NZ_CP016340.1"/>
</dbReference>
<evidence type="ECO:0000256" key="8">
    <source>
        <dbReference type="ARBA" id="ARBA00022842"/>
    </source>
</evidence>
<feature type="site" description="Transition state stabilizer" evidence="9">
    <location>
        <position position="186"/>
    </location>
</feature>
<sequence length="398" mass="43502">MPARSRDTILVINAGSSSIKFYLYDIGAQRELTPVLGGQLDGIGTQHPRLRVRDGDGQPVLERQIAPRHASDVNDAQEVVGTWLSGHLNGSPIAIGHRVVHGGTAFSAPVLVDDQVLEQLRALNSLAPLHQANNLAPIQVIRERRPELPQVACFDTAFHRSHSALADRYALPEQLYQEGVRRYGFHGLSYEYVAQRLRRALPDIAPGRVIAAHLGSGVSACAMVNGKSVDSTMGFTALEGLPMGTRPGRLDPGIVLWLMERGMSHDEIQHFLYHECGLKGLSGIGNDMRELQASDDPAAVMALDYFAWRVAEGMIGLGCAMNGIDAIVFTAGIGENSPDIRARIASYWEWLGIRIDPERNRHNGPRISADDSKIGVYVVRTNEELVIAQHTLDLVRPA</sequence>
<evidence type="ECO:0000256" key="7">
    <source>
        <dbReference type="ARBA" id="ARBA00022840"/>
    </source>
</evidence>
<dbReference type="STRING" id="123899.SAMEA3906487_02184"/>
<dbReference type="OrthoDB" id="9802453at2"/>
<dbReference type="GeneID" id="56590542"/>
<accession>A0A157P0N7</accession>